<protein>
    <submittedName>
        <fullName evidence="1">Uncharacterized protein</fullName>
    </submittedName>
</protein>
<reference evidence="1 2" key="1">
    <citation type="submission" date="2021-11" db="EMBL/GenBank/DDBJ databases">
        <title>Genomic of Niabella pedocola.</title>
        <authorList>
            <person name="Wu T."/>
        </authorList>
    </citation>
    <scope>NUCLEOTIDE SEQUENCE [LARGE SCALE GENOMIC DNA]</scope>
    <source>
        <strain evidence="1 2">JCM 31011</strain>
    </source>
</reference>
<dbReference type="RefSeq" id="WP_231002956.1">
    <property type="nucleotide sequence ID" value="NZ_JAJNEC010000004.1"/>
</dbReference>
<dbReference type="Proteomes" id="UP001199816">
    <property type="component" value="Unassembled WGS sequence"/>
</dbReference>
<organism evidence="1 2">
    <name type="scientific">Niabella pedocola</name>
    <dbReference type="NCBI Taxonomy" id="1752077"/>
    <lineage>
        <taxon>Bacteria</taxon>
        <taxon>Pseudomonadati</taxon>
        <taxon>Bacteroidota</taxon>
        <taxon>Chitinophagia</taxon>
        <taxon>Chitinophagales</taxon>
        <taxon>Chitinophagaceae</taxon>
        <taxon>Niabella</taxon>
    </lineage>
</organism>
<evidence type="ECO:0000313" key="2">
    <source>
        <dbReference type="Proteomes" id="UP001199816"/>
    </source>
</evidence>
<gene>
    <name evidence="1" type="ORF">LQ567_04715</name>
</gene>
<keyword evidence="2" id="KW-1185">Reference proteome</keyword>
<proteinExistence type="predicted"/>
<evidence type="ECO:0000313" key="1">
    <source>
        <dbReference type="EMBL" id="MCD2422052.1"/>
    </source>
</evidence>
<accession>A0ABS8PLR9</accession>
<dbReference type="EMBL" id="JAJNEC010000004">
    <property type="protein sequence ID" value="MCD2422052.1"/>
    <property type="molecule type" value="Genomic_DNA"/>
</dbReference>
<sequence>MPSAIHHNNTPCNQENMKPSETNVFSAGDTIAAVGGAYTYKRINVLWDCMAGTWCRPFAGSIPAGRIFKTFHINLFFFLQTIKSVMPFLKRGLSALPVWTPLAAFSLPRDRLPDVGK</sequence>
<name>A0ABS8PLR9_9BACT</name>
<comment type="caution">
    <text evidence="1">The sequence shown here is derived from an EMBL/GenBank/DDBJ whole genome shotgun (WGS) entry which is preliminary data.</text>
</comment>